<dbReference type="RefSeq" id="WP_115411924.1">
    <property type="nucleotide sequence ID" value="NZ_CP031356.1"/>
</dbReference>
<evidence type="ECO:0000259" key="1">
    <source>
        <dbReference type="Pfam" id="PF04851"/>
    </source>
</evidence>
<gene>
    <name evidence="2" type="ORF">DWV08_00010</name>
</gene>
<organism evidence="2 3">
    <name type="scientific">Brachybacterium saurashtrense</name>
    <dbReference type="NCBI Taxonomy" id="556288"/>
    <lineage>
        <taxon>Bacteria</taxon>
        <taxon>Bacillati</taxon>
        <taxon>Actinomycetota</taxon>
        <taxon>Actinomycetes</taxon>
        <taxon>Micrococcales</taxon>
        <taxon>Dermabacteraceae</taxon>
        <taxon>Brachybacterium</taxon>
    </lineage>
</organism>
<keyword evidence="3" id="KW-1185">Reference proteome</keyword>
<protein>
    <recommendedName>
        <fullName evidence="1">Helicase/UvrB N-terminal domain-containing protein</fullName>
    </recommendedName>
</protein>
<dbReference type="Pfam" id="PF04851">
    <property type="entry name" value="ResIII"/>
    <property type="match status" value="1"/>
</dbReference>
<sequence length="230" mass="25420">MNRTDMTLDDQLIEQIASRFDLRAPNKNALRAVVQQIAAPAKKYLTAGGYPEIVADLATGVGKTYLMAALVEYAAQQGVRNVLVVTPNSTIQRKTIANFDRASAKHVQGAEIAPVMVTPENFRTAQTGAQLRDPHRLKVFVFNVQQLTAPTAALTRRTHTPDEVLGQALYEHLETVRDLLVIADEHHVYREQAKKFSSAVRDLGPLALVGLTATPGPHRHRPDRVRVHAR</sequence>
<dbReference type="Gene3D" id="3.40.50.300">
    <property type="entry name" value="P-loop containing nucleotide triphosphate hydrolases"/>
    <property type="match status" value="1"/>
</dbReference>
<dbReference type="PANTHER" id="PTHR47396">
    <property type="entry name" value="TYPE I RESTRICTION ENZYME ECOKI R PROTEIN"/>
    <property type="match status" value="1"/>
</dbReference>
<reference evidence="2 3" key="1">
    <citation type="submission" date="2018-07" db="EMBL/GenBank/DDBJ databases">
        <title>Brachybacterium saurashtrense DSM 23186 genome sequence.</title>
        <authorList>
            <person name="Guo L."/>
        </authorList>
    </citation>
    <scope>NUCLEOTIDE SEQUENCE [LARGE SCALE GENOMIC DNA]</scope>
    <source>
        <strain evidence="2 3">DSM 23186</strain>
    </source>
</reference>
<dbReference type="InterPro" id="IPR027417">
    <property type="entry name" value="P-loop_NTPase"/>
</dbReference>
<evidence type="ECO:0000313" key="2">
    <source>
        <dbReference type="EMBL" id="AXK44169.1"/>
    </source>
</evidence>
<dbReference type="InterPro" id="IPR006935">
    <property type="entry name" value="Helicase/UvrB_N"/>
</dbReference>
<dbReference type="InterPro" id="IPR050742">
    <property type="entry name" value="Helicase_Restrict-Modif_Enz"/>
</dbReference>
<dbReference type="PANTHER" id="PTHR47396:SF1">
    <property type="entry name" value="ATP-DEPENDENT HELICASE IRC3-RELATED"/>
    <property type="match status" value="1"/>
</dbReference>
<proteinExistence type="predicted"/>
<dbReference type="Proteomes" id="UP000254236">
    <property type="component" value="Chromosome"/>
</dbReference>
<evidence type="ECO:0000313" key="3">
    <source>
        <dbReference type="Proteomes" id="UP000254236"/>
    </source>
</evidence>
<dbReference type="EMBL" id="CP031356">
    <property type="protein sequence ID" value="AXK44169.1"/>
    <property type="molecule type" value="Genomic_DNA"/>
</dbReference>
<name>A0ABM6X7L7_9MICO</name>
<accession>A0ABM6X7L7</accession>
<dbReference type="SUPFAM" id="SSF52540">
    <property type="entry name" value="P-loop containing nucleoside triphosphate hydrolases"/>
    <property type="match status" value="1"/>
</dbReference>
<feature type="domain" description="Helicase/UvrB N-terminal" evidence="1">
    <location>
        <begin position="20"/>
        <end position="215"/>
    </location>
</feature>